<comment type="similarity">
    <text evidence="2 5">Belongs to the citrate synthase family.</text>
</comment>
<dbReference type="NCBIfam" id="NF007128">
    <property type="entry name" value="PRK09569.1"/>
    <property type="match status" value="1"/>
</dbReference>
<dbReference type="GO" id="GO:0036440">
    <property type="term" value="F:citrate synthase activity"/>
    <property type="evidence" value="ECO:0007669"/>
    <property type="project" value="UniProtKB-EC"/>
</dbReference>
<keyword evidence="4 5" id="KW-0808">Transferase</keyword>
<dbReference type="Pfam" id="PF00285">
    <property type="entry name" value="Citrate_synt"/>
    <property type="match status" value="1"/>
</dbReference>
<keyword evidence="6" id="KW-0012">Acyltransferase</keyword>
<accession>A0A3D5QCW1</accession>
<organism evidence="6 7">
    <name type="scientific">Flexistipes sinusarabici</name>
    <dbReference type="NCBI Taxonomy" id="2352"/>
    <lineage>
        <taxon>Bacteria</taxon>
        <taxon>Pseudomonadati</taxon>
        <taxon>Deferribacterota</taxon>
        <taxon>Deferribacteres</taxon>
        <taxon>Deferribacterales</taxon>
        <taxon>Flexistipitaceae</taxon>
        <taxon>Flexistipes</taxon>
    </lineage>
</organism>
<dbReference type="InterPro" id="IPR016143">
    <property type="entry name" value="Citrate_synth-like_sm_a-sub"/>
</dbReference>
<evidence type="ECO:0000256" key="5">
    <source>
        <dbReference type="RuleBase" id="RU003406"/>
    </source>
</evidence>
<gene>
    <name evidence="6" type="ORF">DHM44_04900</name>
</gene>
<dbReference type="GO" id="GO:0006099">
    <property type="term" value="P:tricarboxylic acid cycle"/>
    <property type="evidence" value="ECO:0007669"/>
    <property type="project" value="UniProtKB-UniPathway"/>
</dbReference>
<dbReference type="EC" id="2.3.3.16" evidence="3"/>
<proteinExistence type="inferred from homology"/>
<dbReference type="PANTHER" id="PTHR11739">
    <property type="entry name" value="CITRATE SYNTHASE"/>
    <property type="match status" value="1"/>
</dbReference>
<feature type="non-terminal residue" evidence="6">
    <location>
        <position position="354"/>
    </location>
</feature>
<evidence type="ECO:0000313" key="6">
    <source>
        <dbReference type="EMBL" id="HCW93002.1"/>
    </source>
</evidence>
<evidence type="ECO:0000256" key="1">
    <source>
        <dbReference type="ARBA" id="ARBA00004751"/>
    </source>
</evidence>
<name>A0A3D5QCW1_FLESI</name>
<comment type="pathway">
    <text evidence="1">Carbohydrate metabolism; tricarboxylic acid cycle; isocitrate from oxaloacetate: step 1/2.</text>
</comment>
<dbReference type="EMBL" id="DPPF01000095">
    <property type="protein sequence ID" value="HCW93002.1"/>
    <property type="molecule type" value="Genomic_DNA"/>
</dbReference>
<dbReference type="PRINTS" id="PR00143">
    <property type="entry name" value="CITRTSNTHASE"/>
</dbReference>
<reference evidence="6 7" key="1">
    <citation type="journal article" date="2018" name="Nat. Biotechnol.">
        <title>A standardized bacterial taxonomy based on genome phylogeny substantially revises the tree of life.</title>
        <authorList>
            <person name="Parks D.H."/>
            <person name="Chuvochina M."/>
            <person name="Waite D.W."/>
            <person name="Rinke C."/>
            <person name="Skarshewski A."/>
            <person name="Chaumeil P.A."/>
            <person name="Hugenholtz P."/>
        </authorList>
    </citation>
    <scope>NUCLEOTIDE SEQUENCE [LARGE SCALE GENOMIC DNA]</scope>
    <source>
        <strain evidence="6">UBA8672</strain>
    </source>
</reference>
<protein>
    <recommendedName>
        <fullName evidence="3">citrate synthase (unknown stereospecificity)</fullName>
        <ecNumber evidence="3">2.3.3.16</ecNumber>
    </recommendedName>
</protein>
<evidence type="ECO:0000313" key="7">
    <source>
        <dbReference type="Proteomes" id="UP000262325"/>
    </source>
</evidence>
<dbReference type="InterPro" id="IPR016142">
    <property type="entry name" value="Citrate_synth-like_lrg_a-sub"/>
</dbReference>
<dbReference type="AlphaFoldDB" id="A0A3D5QCW1"/>
<dbReference type="Proteomes" id="UP000262325">
    <property type="component" value="Unassembled WGS sequence"/>
</dbReference>
<dbReference type="GO" id="GO:0005975">
    <property type="term" value="P:carbohydrate metabolic process"/>
    <property type="evidence" value="ECO:0007669"/>
    <property type="project" value="TreeGrafter"/>
</dbReference>
<evidence type="ECO:0000256" key="3">
    <source>
        <dbReference type="ARBA" id="ARBA00012972"/>
    </source>
</evidence>
<sequence length="354" mass="40280">MSTLKEVLAKKIDEHRPRTTKLLKEHGDTKISDVTISQAIGGMRGVKCLVTDISYLDPYEGIRFRGYTIPEVMEKLPKPEGKDYPYVEGFFYLLLTGDIPTKAQAEEVVEEFKKRSQIPQYVIDILRTMPRDTHPMTMFSSAILAMQKESVFAKNYKEGKFNKFTCWEDMYEDAMNLMAKLPHIGAYIYRMKYKGDTPIEPDYSLDMGSNFAHMMGLEPPYDEVARMYFILHSDHESGNVSAHTTHLVASALSDAYYSLSAGINGLAGPLHGLANQEVLGWIQNFMDELGGEVPTKEQLQKAVWDTLNSGQVIPGYGHAVLRKTDPRYTSQREYCLKHLPDYPLFKLVSMLYEV</sequence>
<dbReference type="PROSITE" id="PS00480">
    <property type="entry name" value="CITRATE_SYNTHASE"/>
    <property type="match status" value="1"/>
</dbReference>
<evidence type="ECO:0000256" key="4">
    <source>
        <dbReference type="ARBA" id="ARBA00022679"/>
    </source>
</evidence>
<comment type="caution">
    <text evidence="6">The sequence shown here is derived from an EMBL/GenBank/DDBJ whole genome shotgun (WGS) entry which is preliminary data.</text>
</comment>
<evidence type="ECO:0000256" key="2">
    <source>
        <dbReference type="ARBA" id="ARBA00010566"/>
    </source>
</evidence>
<dbReference type="Gene3D" id="1.10.580.10">
    <property type="entry name" value="Citrate Synthase, domain 1"/>
    <property type="match status" value="1"/>
</dbReference>
<dbReference type="Gene3D" id="1.10.230.10">
    <property type="entry name" value="Cytochrome P450-Terp, domain 2"/>
    <property type="match status" value="1"/>
</dbReference>
<dbReference type="PANTHER" id="PTHR11739:SF4">
    <property type="entry name" value="CITRATE SYNTHASE, PEROXISOMAL"/>
    <property type="match status" value="1"/>
</dbReference>
<dbReference type="InterPro" id="IPR019810">
    <property type="entry name" value="Citrate_synthase_AS"/>
</dbReference>
<dbReference type="InterPro" id="IPR036969">
    <property type="entry name" value="Citrate_synthase_sf"/>
</dbReference>
<dbReference type="UniPathway" id="UPA00223"/>
<dbReference type="InterPro" id="IPR002020">
    <property type="entry name" value="Citrate_synthase"/>
</dbReference>
<dbReference type="SUPFAM" id="SSF48256">
    <property type="entry name" value="Citrate synthase"/>
    <property type="match status" value="1"/>
</dbReference>